<reference evidence="4 5" key="1">
    <citation type="submission" date="2024-04" db="EMBL/GenBank/DDBJ databases">
        <title>Genome sequencing and metabolic network reconstruction of aminoacids and betaine degradation by Anoxynatronum sibiricum.</title>
        <authorList>
            <person name="Detkova E.N."/>
            <person name="Boltjanskaja Y.V."/>
            <person name="Mardanov A.V."/>
            <person name="Kevbrin V."/>
        </authorList>
    </citation>
    <scope>NUCLEOTIDE SEQUENCE [LARGE SCALE GENOMIC DNA]</scope>
    <source>
        <strain evidence="4 5">Z-7981</strain>
    </source>
</reference>
<name>A0ABU9VX87_9CLOT</name>
<dbReference type="PANTHER" id="PTHR43318">
    <property type="entry name" value="UDP-N-ACETYLGLUCOSAMINE 4,6-DEHYDRATASE"/>
    <property type="match status" value="1"/>
</dbReference>
<feature type="transmembrane region" description="Helical" evidence="2">
    <location>
        <begin position="109"/>
        <end position="129"/>
    </location>
</feature>
<keyword evidence="2" id="KW-1133">Transmembrane helix</keyword>
<accession>A0ABU9VX87</accession>
<evidence type="ECO:0000259" key="3">
    <source>
        <dbReference type="Pfam" id="PF02719"/>
    </source>
</evidence>
<keyword evidence="5" id="KW-1185">Reference proteome</keyword>
<feature type="transmembrane region" description="Helical" evidence="2">
    <location>
        <begin position="12"/>
        <end position="32"/>
    </location>
</feature>
<evidence type="ECO:0000256" key="2">
    <source>
        <dbReference type="SAM" id="Phobius"/>
    </source>
</evidence>
<dbReference type="CDD" id="cd05237">
    <property type="entry name" value="UDP_invert_4-6DH_SDR_e"/>
    <property type="match status" value="1"/>
</dbReference>
<feature type="transmembrane region" description="Helical" evidence="2">
    <location>
        <begin position="84"/>
        <end position="103"/>
    </location>
</feature>
<comment type="similarity">
    <text evidence="1">Belongs to the polysaccharide synthase family.</text>
</comment>
<gene>
    <name evidence="4" type="ORF">AAIG11_09680</name>
</gene>
<keyword evidence="2" id="KW-0812">Transmembrane</keyword>
<keyword evidence="2" id="KW-0472">Membrane</keyword>
<dbReference type="SUPFAM" id="SSF51735">
    <property type="entry name" value="NAD(P)-binding Rossmann-fold domains"/>
    <property type="match status" value="2"/>
</dbReference>
<evidence type="ECO:0000256" key="1">
    <source>
        <dbReference type="ARBA" id="ARBA00007430"/>
    </source>
</evidence>
<dbReference type="InterPro" id="IPR051203">
    <property type="entry name" value="Polysaccharide_Synthase-Rel"/>
</dbReference>
<dbReference type="Proteomes" id="UP001407405">
    <property type="component" value="Unassembled WGS sequence"/>
</dbReference>
<dbReference type="PANTHER" id="PTHR43318:SF1">
    <property type="entry name" value="POLYSACCHARIDE BIOSYNTHESIS PROTEIN EPSC-RELATED"/>
    <property type="match status" value="1"/>
</dbReference>
<feature type="domain" description="Polysaccharide biosynthesis protein CapD-like" evidence="3">
    <location>
        <begin position="293"/>
        <end position="576"/>
    </location>
</feature>
<dbReference type="Gene3D" id="3.40.50.720">
    <property type="entry name" value="NAD(P)-binding Rossmann-like Domain"/>
    <property type="match status" value="2"/>
</dbReference>
<evidence type="ECO:0000313" key="5">
    <source>
        <dbReference type="Proteomes" id="UP001407405"/>
    </source>
</evidence>
<dbReference type="Pfam" id="PF13727">
    <property type="entry name" value="CoA_binding_3"/>
    <property type="match status" value="1"/>
</dbReference>
<proteinExistence type="inferred from homology"/>
<protein>
    <submittedName>
        <fullName evidence="4">Nucleoside-diphosphate sugar epimerase/dehydratase</fullName>
    </submittedName>
</protein>
<sequence>MKLTLQMKKGVLLVLDALLIQLVYLLAFAIRFDYDFSGRMVSNYWPVYRENLLWILLIKLAVFYLLGLYHSLWRYASIEELMKVAITAVLANASVMAYLAITQQMLPRGIHALAILLDMALIGGVRFAYRVSRTYRDTGFLTFTPQVTSARRVLIVGAGEAGAMVVKELKAHGYQHGRPVGIVDDDKSKIGRKLAGVTVLGSREKLPELIKSKRVDEVILAMPSVQRQVMREVIDVAAGAGVRLKTVPGVYELIDGKVSIKEIRDVAIEDLLGREPVDLDLEAIAGFLKGKKVLVTGGGGSIGSELCRQIADFAPRELLMLDIYENHLYELQQELRKKHPQLTMKVLVGSVRDKACMQALFQREQPTVVFHAAAHKHVPLMEDSPAEAVKNNVLGTRNVAWCAHEAGCEKLVLISTDKAVNPTNVMGASKRLAEMVVQSLNEMSQTEFAAVRFGNVLGSSGSVIPLFKKQIEEGGPVTVTHEDMTRYFMTIPEAVQLVIQAGAMARGGEVFVLDMGDPVKIMDLAENLIRLSGFTPGEDIQVEVTGLRPGEKLYEELLLDSNGLEATVHQKIFVEKPAVTAFETLNRQVDELAAAICEQPPETVKAAVARLVTTYTPQ</sequence>
<feature type="transmembrane region" description="Helical" evidence="2">
    <location>
        <begin position="52"/>
        <end position="72"/>
    </location>
</feature>
<dbReference type="Pfam" id="PF02719">
    <property type="entry name" value="Polysacc_synt_2"/>
    <property type="match status" value="1"/>
</dbReference>
<comment type="caution">
    <text evidence="4">The sequence shown here is derived from an EMBL/GenBank/DDBJ whole genome shotgun (WGS) entry which is preliminary data.</text>
</comment>
<dbReference type="EMBL" id="JBCITM010000008">
    <property type="protein sequence ID" value="MEN1760744.1"/>
    <property type="molecule type" value="Genomic_DNA"/>
</dbReference>
<dbReference type="InterPro" id="IPR003869">
    <property type="entry name" value="Polysac_CapD-like"/>
</dbReference>
<organism evidence="4 5">
    <name type="scientific">Anoxynatronum sibiricum</name>
    <dbReference type="NCBI Taxonomy" id="210623"/>
    <lineage>
        <taxon>Bacteria</taxon>
        <taxon>Bacillati</taxon>
        <taxon>Bacillota</taxon>
        <taxon>Clostridia</taxon>
        <taxon>Eubacteriales</taxon>
        <taxon>Clostridiaceae</taxon>
        <taxon>Anoxynatronum</taxon>
    </lineage>
</organism>
<dbReference type="InterPro" id="IPR036291">
    <property type="entry name" value="NAD(P)-bd_dom_sf"/>
</dbReference>
<evidence type="ECO:0000313" key="4">
    <source>
        <dbReference type="EMBL" id="MEN1760744.1"/>
    </source>
</evidence>